<evidence type="ECO:0000313" key="10">
    <source>
        <dbReference type="Proteomes" id="UP001187192"/>
    </source>
</evidence>
<dbReference type="InterPro" id="IPR000719">
    <property type="entry name" value="Prot_kinase_dom"/>
</dbReference>
<proteinExistence type="predicted"/>
<keyword evidence="5" id="KW-1133">Transmembrane helix</keyword>
<dbReference type="Gramene" id="FCD_00020221-RA">
    <property type="protein sequence ID" value="FCD_00020221-RA:cds"/>
    <property type="gene ID" value="FCD_00020221"/>
</dbReference>
<comment type="subcellular location">
    <subcellularLocation>
        <location evidence="1">Membrane</location>
        <topology evidence="1">Single-pass type I membrane protein</topology>
    </subcellularLocation>
</comment>
<keyword evidence="2" id="KW-0723">Serine/threonine-protein kinase</keyword>
<dbReference type="Gene3D" id="1.10.510.10">
    <property type="entry name" value="Transferase(Phosphotransferase) domain 1"/>
    <property type="match status" value="1"/>
</dbReference>
<dbReference type="Pfam" id="PF07714">
    <property type="entry name" value="PK_Tyr_Ser-Thr"/>
    <property type="match status" value="1"/>
</dbReference>
<comment type="caution">
    <text evidence="9">The sequence shown here is derived from an EMBL/GenBank/DDBJ whole genome shotgun (WGS) entry which is preliminary data.</text>
</comment>
<dbReference type="PANTHER" id="PTHR27009">
    <property type="entry name" value="RUST RESISTANCE KINASE LR10-RELATED"/>
    <property type="match status" value="1"/>
</dbReference>
<dbReference type="Proteomes" id="UP001187192">
    <property type="component" value="Unassembled WGS sequence"/>
</dbReference>
<keyword evidence="3" id="KW-0812">Transmembrane</keyword>
<evidence type="ECO:0000256" key="4">
    <source>
        <dbReference type="ARBA" id="ARBA00022729"/>
    </source>
</evidence>
<evidence type="ECO:0000256" key="5">
    <source>
        <dbReference type="ARBA" id="ARBA00022989"/>
    </source>
</evidence>
<evidence type="ECO:0000259" key="8">
    <source>
        <dbReference type="PROSITE" id="PS50011"/>
    </source>
</evidence>
<sequence length="137" mass="15456">MSMWLAWSATVLKELEEHSFMSSCRTIRWRSIVSMTTARGTIGYIAPEVFSKNFGNVSYKSDVYSFGMLLLEIAGGLWCIQWHPVSWPTMKSVVQMLEAGVEELTTPPNPFASPNKPTTIPTMCARQMTLELETIDE</sequence>
<keyword evidence="2" id="KW-0418">Kinase</keyword>
<accession>A0AA88AUG2</accession>
<reference evidence="9" key="1">
    <citation type="submission" date="2023-07" db="EMBL/GenBank/DDBJ databases">
        <title>draft genome sequence of fig (Ficus carica).</title>
        <authorList>
            <person name="Takahashi T."/>
            <person name="Nishimura K."/>
        </authorList>
    </citation>
    <scope>NUCLEOTIDE SEQUENCE</scope>
</reference>
<name>A0AA88AUG2_FICCA</name>
<dbReference type="EMBL" id="BTGU01000038">
    <property type="protein sequence ID" value="GMN51706.1"/>
    <property type="molecule type" value="Genomic_DNA"/>
</dbReference>
<keyword evidence="10" id="KW-1185">Reference proteome</keyword>
<evidence type="ECO:0000256" key="2">
    <source>
        <dbReference type="ARBA" id="ARBA00022527"/>
    </source>
</evidence>
<dbReference type="GO" id="GO:0004674">
    <property type="term" value="F:protein serine/threonine kinase activity"/>
    <property type="evidence" value="ECO:0007669"/>
    <property type="project" value="UniProtKB-KW"/>
</dbReference>
<keyword evidence="6" id="KW-0472">Membrane</keyword>
<feature type="domain" description="Protein kinase" evidence="8">
    <location>
        <begin position="1"/>
        <end position="137"/>
    </location>
</feature>
<protein>
    <recommendedName>
        <fullName evidence="8">Protein kinase domain-containing protein</fullName>
    </recommendedName>
</protein>
<dbReference type="SUPFAM" id="SSF56112">
    <property type="entry name" value="Protein kinase-like (PK-like)"/>
    <property type="match status" value="1"/>
</dbReference>
<organism evidence="9 10">
    <name type="scientific">Ficus carica</name>
    <name type="common">Common fig</name>
    <dbReference type="NCBI Taxonomy" id="3494"/>
    <lineage>
        <taxon>Eukaryota</taxon>
        <taxon>Viridiplantae</taxon>
        <taxon>Streptophyta</taxon>
        <taxon>Embryophyta</taxon>
        <taxon>Tracheophyta</taxon>
        <taxon>Spermatophyta</taxon>
        <taxon>Magnoliopsida</taxon>
        <taxon>eudicotyledons</taxon>
        <taxon>Gunneridae</taxon>
        <taxon>Pentapetalae</taxon>
        <taxon>rosids</taxon>
        <taxon>fabids</taxon>
        <taxon>Rosales</taxon>
        <taxon>Moraceae</taxon>
        <taxon>Ficeae</taxon>
        <taxon>Ficus</taxon>
    </lineage>
</organism>
<evidence type="ECO:0000256" key="6">
    <source>
        <dbReference type="ARBA" id="ARBA00023136"/>
    </source>
</evidence>
<evidence type="ECO:0000256" key="7">
    <source>
        <dbReference type="ARBA" id="ARBA00023180"/>
    </source>
</evidence>
<dbReference type="GO" id="GO:0005524">
    <property type="term" value="F:ATP binding"/>
    <property type="evidence" value="ECO:0007669"/>
    <property type="project" value="InterPro"/>
</dbReference>
<evidence type="ECO:0000256" key="3">
    <source>
        <dbReference type="ARBA" id="ARBA00022692"/>
    </source>
</evidence>
<dbReference type="InterPro" id="IPR001245">
    <property type="entry name" value="Ser-Thr/Tyr_kinase_cat_dom"/>
</dbReference>
<dbReference type="GO" id="GO:0016020">
    <property type="term" value="C:membrane"/>
    <property type="evidence" value="ECO:0007669"/>
    <property type="project" value="UniProtKB-SubCell"/>
</dbReference>
<keyword evidence="2" id="KW-0808">Transferase</keyword>
<gene>
    <name evidence="9" type="ORF">TIFTF001_020864</name>
</gene>
<evidence type="ECO:0000313" key="9">
    <source>
        <dbReference type="EMBL" id="GMN51706.1"/>
    </source>
</evidence>
<evidence type="ECO:0000256" key="1">
    <source>
        <dbReference type="ARBA" id="ARBA00004479"/>
    </source>
</evidence>
<dbReference type="PROSITE" id="PS50011">
    <property type="entry name" value="PROTEIN_KINASE_DOM"/>
    <property type="match status" value="1"/>
</dbReference>
<keyword evidence="4" id="KW-0732">Signal</keyword>
<dbReference type="InterPro" id="IPR045874">
    <property type="entry name" value="LRK10/LRL21-25-like"/>
</dbReference>
<dbReference type="InterPro" id="IPR011009">
    <property type="entry name" value="Kinase-like_dom_sf"/>
</dbReference>
<dbReference type="AlphaFoldDB" id="A0AA88AUG2"/>
<keyword evidence="7" id="KW-0325">Glycoprotein</keyword>